<evidence type="ECO:0000313" key="13">
    <source>
        <dbReference type="EMBL" id="KRL57316.1"/>
    </source>
</evidence>
<feature type="domain" description="EngC GTPase" evidence="11">
    <location>
        <begin position="72"/>
        <end position="222"/>
    </location>
</feature>
<proteinExistence type="inferred from homology"/>
<dbReference type="Proteomes" id="UP000051999">
    <property type="component" value="Unassembled WGS sequence"/>
</dbReference>
<dbReference type="InterPro" id="IPR031944">
    <property type="entry name" value="RsgA_N"/>
</dbReference>
<dbReference type="InterPro" id="IPR027417">
    <property type="entry name" value="P-loop_NTPase"/>
</dbReference>
<dbReference type="Pfam" id="PF16745">
    <property type="entry name" value="RsgA_N"/>
    <property type="match status" value="1"/>
</dbReference>
<feature type="binding site" evidence="10">
    <location>
        <begin position="167"/>
        <end position="175"/>
    </location>
    <ligand>
        <name>GTP</name>
        <dbReference type="ChEBI" id="CHEBI:37565"/>
    </ligand>
</feature>
<dbReference type="Pfam" id="PF03193">
    <property type="entry name" value="RsgA_GTPase"/>
    <property type="match status" value="1"/>
</dbReference>
<dbReference type="PANTHER" id="PTHR32120">
    <property type="entry name" value="SMALL RIBOSOMAL SUBUNIT BIOGENESIS GTPASE RSGA"/>
    <property type="match status" value="1"/>
</dbReference>
<dbReference type="GO" id="GO:0042274">
    <property type="term" value="P:ribosomal small subunit biogenesis"/>
    <property type="evidence" value="ECO:0007669"/>
    <property type="project" value="UniProtKB-UniRule"/>
</dbReference>
<dbReference type="Gene3D" id="1.10.40.50">
    <property type="entry name" value="Probable gtpase engc, domain 3"/>
    <property type="match status" value="1"/>
</dbReference>
<comment type="similarity">
    <text evidence="10">Belongs to the TRAFAC class YlqF/YawG GTPase family. RsgA subfamily.</text>
</comment>
<keyword evidence="6 10" id="KW-0378">Hydrolase</keyword>
<evidence type="ECO:0000256" key="8">
    <source>
        <dbReference type="ARBA" id="ARBA00022884"/>
    </source>
</evidence>
<name>A0A0R1RQI7_9LACO</name>
<feature type="binding site" evidence="10">
    <location>
        <position position="248"/>
    </location>
    <ligand>
        <name>Zn(2+)</name>
        <dbReference type="ChEBI" id="CHEBI:29105"/>
    </ligand>
</feature>
<dbReference type="HAMAP" id="MF_01820">
    <property type="entry name" value="GTPase_RsgA"/>
    <property type="match status" value="1"/>
</dbReference>
<evidence type="ECO:0000256" key="1">
    <source>
        <dbReference type="ARBA" id="ARBA00022490"/>
    </source>
</evidence>
<accession>A0A0R1RQI7</accession>
<dbReference type="Gene3D" id="3.40.50.300">
    <property type="entry name" value="P-loop containing nucleotide triphosphate hydrolases"/>
    <property type="match status" value="1"/>
</dbReference>
<keyword evidence="7 10" id="KW-0862">Zinc</keyword>
<evidence type="ECO:0000259" key="12">
    <source>
        <dbReference type="PROSITE" id="PS51721"/>
    </source>
</evidence>
<keyword evidence="8 10" id="KW-0694">RNA-binding</keyword>
<evidence type="ECO:0000256" key="7">
    <source>
        <dbReference type="ARBA" id="ARBA00022833"/>
    </source>
</evidence>
<dbReference type="PROSITE" id="PS51721">
    <property type="entry name" value="G_CP"/>
    <property type="match status" value="1"/>
</dbReference>
<dbReference type="GO" id="GO:0046872">
    <property type="term" value="F:metal ion binding"/>
    <property type="evidence" value="ECO:0007669"/>
    <property type="project" value="UniProtKB-KW"/>
</dbReference>
<comment type="subcellular location">
    <subcellularLocation>
        <location evidence="10">Cytoplasm</location>
    </subcellularLocation>
</comment>
<dbReference type="InterPro" id="IPR030378">
    <property type="entry name" value="G_CP_dom"/>
</dbReference>
<dbReference type="SUPFAM" id="SSF52540">
    <property type="entry name" value="P-loop containing nucleoside triphosphate hydrolases"/>
    <property type="match status" value="1"/>
</dbReference>
<evidence type="ECO:0000259" key="11">
    <source>
        <dbReference type="PROSITE" id="PS50936"/>
    </source>
</evidence>
<feature type="binding site" evidence="10">
    <location>
        <position position="261"/>
    </location>
    <ligand>
        <name>Zn(2+)</name>
        <dbReference type="ChEBI" id="CHEBI:29105"/>
    </ligand>
</feature>
<dbReference type="SUPFAM" id="SSF50249">
    <property type="entry name" value="Nucleic acid-binding proteins"/>
    <property type="match status" value="1"/>
</dbReference>
<keyword evidence="14" id="KW-1185">Reference proteome</keyword>
<feature type="binding site" evidence="10">
    <location>
        <begin position="112"/>
        <end position="115"/>
    </location>
    <ligand>
        <name>GTP</name>
        <dbReference type="ChEBI" id="CHEBI:37565"/>
    </ligand>
</feature>
<feature type="binding site" evidence="10">
    <location>
        <position position="253"/>
    </location>
    <ligand>
        <name>Zn(2+)</name>
        <dbReference type="ChEBI" id="CHEBI:29105"/>
    </ligand>
</feature>
<dbReference type="GO" id="GO:0019843">
    <property type="term" value="F:rRNA binding"/>
    <property type="evidence" value="ECO:0007669"/>
    <property type="project" value="UniProtKB-KW"/>
</dbReference>
<comment type="cofactor">
    <cofactor evidence="10">
        <name>Zn(2+)</name>
        <dbReference type="ChEBI" id="CHEBI:29105"/>
    </cofactor>
    <text evidence="10">Binds 1 zinc ion per subunit.</text>
</comment>
<reference evidence="13 14" key="1">
    <citation type="journal article" date="2015" name="Genome Announc.">
        <title>Expanding the biotechnology potential of lactobacilli through comparative genomics of 213 strains and associated genera.</title>
        <authorList>
            <person name="Sun Z."/>
            <person name="Harris H.M."/>
            <person name="McCann A."/>
            <person name="Guo C."/>
            <person name="Argimon S."/>
            <person name="Zhang W."/>
            <person name="Yang X."/>
            <person name="Jeffery I.B."/>
            <person name="Cooney J.C."/>
            <person name="Kagawa T.F."/>
            <person name="Liu W."/>
            <person name="Song Y."/>
            <person name="Salvetti E."/>
            <person name="Wrobel A."/>
            <person name="Rasinkangas P."/>
            <person name="Parkhill J."/>
            <person name="Rea M.C."/>
            <person name="O'Sullivan O."/>
            <person name="Ritari J."/>
            <person name="Douillard F.P."/>
            <person name="Paul Ross R."/>
            <person name="Yang R."/>
            <person name="Briner A.E."/>
            <person name="Felis G.E."/>
            <person name="de Vos W.M."/>
            <person name="Barrangou R."/>
            <person name="Klaenhammer T.R."/>
            <person name="Caufield P.W."/>
            <person name="Cui Y."/>
            <person name="Zhang H."/>
            <person name="O'Toole P.W."/>
        </authorList>
    </citation>
    <scope>NUCLEOTIDE SEQUENCE [LARGE SCALE GENOMIC DNA]</scope>
    <source>
        <strain evidence="13 14">DSM 15814</strain>
    </source>
</reference>
<protein>
    <recommendedName>
        <fullName evidence="10">Small ribosomal subunit biogenesis GTPase RsgA</fullName>
        <ecNumber evidence="10">3.6.1.-</ecNumber>
    </recommendedName>
</protein>
<dbReference type="AlphaFoldDB" id="A0A0R1RQI7"/>
<dbReference type="InterPro" id="IPR012340">
    <property type="entry name" value="NA-bd_OB-fold"/>
</dbReference>
<dbReference type="eggNOG" id="COG1162">
    <property type="taxonomic scope" value="Bacteria"/>
</dbReference>
<evidence type="ECO:0000256" key="9">
    <source>
        <dbReference type="ARBA" id="ARBA00023134"/>
    </source>
</evidence>
<dbReference type="NCBIfam" id="TIGR00157">
    <property type="entry name" value="ribosome small subunit-dependent GTPase A"/>
    <property type="match status" value="1"/>
</dbReference>
<keyword evidence="9 10" id="KW-0342">GTP-binding</keyword>
<evidence type="ECO:0000256" key="5">
    <source>
        <dbReference type="ARBA" id="ARBA00022741"/>
    </source>
</evidence>
<evidence type="ECO:0000256" key="6">
    <source>
        <dbReference type="ARBA" id="ARBA00022801"/>
    </source>
</evidence>
<dbReference type="EC" id="3.6.1.-" evidence="10"/>
<dbReference type="RefSeq" id="WP_017261782.1">
    <property type="nucleotide sequence ID" value="NZ_AUAW01000001.1"/>
</dbReference>
<evidence type="ECO:0000256" key="3">
    <source>
        <dbReference type="ARBA" id="ARBA00022723"/>
    </source>
</evidence>
<comment type="subunit">
    <text evidence="10">Monomer. Associates with 30S ribosomal subunit, binds 16S rRNA.</text>
</comment>
<evidence type="ECO:0000256" key="2">
    <source>
        <dbReference type="ARBA" id="ARBA00022517"/>
    </source>
</evidence>
<feature type="domain" description="CP-type G" evidence="12">
    <location>
        <begin position="63"/>
        <end position="224"/>
    </location>
</feature>
<dbReference type="PATRIC" id="fig|1114972.6.peg.329"/>
<dbReference type="Gene3D" id="2.40.50.140">
    <property type="entry name" value="Nucleic acid-binding proteins"/>
    <property type="match status" value="1"/>
</dbReference>
<keyword evidence="4 10" id="KW-0699">rRNA-binding</keyword>
<evidence type="ECO:0000256" key="10">
    <source>
        <dbReference type="HAMAP-Rule" id="MF_01820"/>
    </source>
</evidence>
<dbReference type="InterPro" id="IPR004881">
    <property type="entry name" value="Ribosome_biogen_GTPase_RsgA"/>
</dbReference>
<feature type="binding site" evidence="10">
    <location>
        <position position="255"/>
    </location>
    <ligand>
        <name>Zn(2+)</name>
        <dbReference type="ChEBI" id="CHEBI:29105"/>
    </ligand>
</feature>
<keyword evidence="2 10" id="KW-0690">Ribosome biogenesis</keyword>
<keyword evidence="3 10" id="KW-0479">Metal-binding</keyword>
<keyword evidence="1 10" id="KW-0963">Cytoplasm</keyword>
<sequence>MKGQIHQLLAGFYDVQTADGQLYRTRARGNFRKRKVSPMVGDFVEFSAEAGSDGYILSVDDRRNALVRPPVSNIDQAVVVTAATEPTFSSNLLDRQLVALESQHIHSIIYFTKTDLLTADQREHFTPLIAGYKAIGYDVFFSQQAFSDTDLNRLRDCFKDRLTVFMGQTGAGKSTLLNHLSPDLDLATGEISQVLNRGKHTTRKVGLLSVGGGLVADTPGFSSYEDFKMDVRELGQYFPELQALSPSCRFRGCQHINEPGCAVKAAVDAGEVMKSRYENYLQFHQLIADQKPRYDKSRK</sequence>
<dbReference type="InterPro" id="IPR010914">
    <property type="entry name" value="RsgA_GTPase_dom"/>
</dbReference>
<dbReference type="STRING" id="1114972.FD35_GL000329"/>
<dbReference type="GO" id="GO:0005525">
    <property type="term" value="F:GTP binding"/>
    <property type="evidence" value="ECO:0007669"/>
    <property type="project" value="UniProtKB-UniRule"/>
</dbReference>
<dbReference type="PROSITE" id="PS50936">
    <property type="entry name" value="ENGC_GTPASE"/>
    <property type="match status" value="1"/>
</dbReference>
<keyword evidence="5 10" id="KW-0547">Nucleotide-binding</keyword>
<evidence type="ECO:0000256" key="4">
    <source>
        <dbReference type="ARBA" id="ARBA00022730"/>
    </source>
</evidence>
<dbReference type="PANTHER" id="PTHR32120:SF11">
    <property type="entry name" value="SMALL RIBOSOMAL SUBUNIT BIOGENESIS GTPASE RSGA 1, MITOCHONDRIAL-RELATED"/>
    <property type="match status" value="1"/>
</dbReference>
<dbReference type="GO" id="GO:0003924">
    <property type="term" value="F:GTPase activity"/>
    <property type="evidence" value="ECO:0007669"/>
    <property type="project" value="UniProtKB-UniRule"/>
</dbReference>
<organism evidence="13 14">
    <name type="scientific">Furfurilactobacillus rossiae DSM 15814</name>
    <dbReference type="NCBI Taxonomy" id="1114972"/>
    <lineage>
        <taxon>Bacteria</taxon>
        <taxon>Bacillati</taxon>
        <taxon>Bacillota</taxon>
        <taxon>Bacilli</taxon>
        <taxon>Lactobacillales</taxon>
        <taxon>Lactobacillaceae</taxon>
        <taxon>Furfurilactobacillus</taxon>
    </lineage>
</organism>
<comment type="caution">
    <text evidence="13">The sequence shown here is derived from an EMBL/GenBank/DDBJ whole genome shotgun (WGS) entry which is preliminary data.</text>
</comment>
<dbReference type="CDD" id="cd01854">
    <property type="entry name" value="YjeQ_EngC"/>
    <property type="match status" value="1"/>
</dbReference>
<dbReference type="GO" id="GO:0005737">
    <property type="term" value="C:cytoplasm"/>
    <property type="evidence" value="ECO:0007669"/>
    <property type="project" value="UniProtKB-SubCell"/>
</dbReference>
<dbReference type="OrthoDB" id="9809485at2"/>
<evidence type="ECO:0000313" key="14">
    <source>
        <dbReference type="Proteomes" id="UP000051999"/>
    </source>
</evidence>
<dbReference type="EMBL" id="AZFF01000001">
    <property type="protein sequence ID" value="KRL57316.1"/>
    <property type="molecule type" value="Genomic_DNA"/>
</dbReference>
<dbReference type="CDD" id="cd04466">
    <property type="entry name" value="S1_YloQ_GTPase"/>
    <property type="match status" value="1"/>
</dbReference>
<gene>
    <name evidence="10" type="primary">rsgA</name>
    <name evidence="13" type="ORF">FD35_GL000329</name>
</gene>
<comment type="function">
    <text evidence="10">One of several proteins that assist in the late maturation steps of the functional core of the 30S ribosomal subunit. Helps release RbfA from mature subunits. May play a role in the assembly of ribosomal proteins into the subunit. Circularly permuted GTPase that catalyzes slow GTP hydrolysis, GTPase activity is stimulated by the 30S ribosomal subunit.</text>
</comment>